<keyword evidence="2" id="KW-1185">Reference proteome</keyword>
<evidence type="ECO:0000313" key="2">
    <source>
        <dbReference type="Proteomes" id="UP000277204"/>
    </source>
</evidence>
<organism evidence="1 2">
    <name type="scientific">Schistosoma margrebowiei</name>
    <dbReference type="NCBI Taxonomy" id="48269"/>
    <lineage>
        <taxon>Eukaryota</taxon>
        <taxon>Metazoa</taxon>
        <taxon>Spiralia</taxon>
        <taxon>Lophotrochozoa</taxon>
        <taxon>Platyhelminthes</taxon>
        <taxon>Trematoda</taxon>
        <taxon>Digenea</taxon>
        <taxon>Strigeidida</taxon>
        <taxon>Schistosomatoidea</taxon>
        <taxon>Schistosomatidae</taxon>
        <taxon>Schistosoma</taxon>
    </lineage>
</organism>
<evidence type="ECO:0000313" key="1">
    <source>
        <dbReference type="EMBL" id="VDP37912.1"/>
    </source>
</evidence>
<accession>A0A183MY73</accession>
<sequence length="56" mass="6265">MPASRLGLSVYSVFILITILGSLFKTLTVNKSLFVETIDDNILLTLSSDCERQMKE</sequence>
<dbReference type="Proteomes" id="UP000277204">
    <property type="component" value="Unassembled WGS sequence"/>
</dbReference>
<protein>
    <submittedName>
        <fullName evidence="1">Uncharacterized protein</fullName>
    </submittedName>
</protein>
<name>A0A183MY73_9TREM</name>
<dbReference type="AlphaFoldDB" id="A0A183MY73"/>
<gene>
    <name evidence="1" type="ORF">SMRZ_LOCUS20998</name>
</gene>
<reference evidence="1 2" key="1">
    <citation type="submission" date="2018-11" db="EMBL/GenBank/DDBJ databases">
        <authorList>
            <consortium name="Pathogen Informatics"/>
        </authorList>
    </citation>
    <scope>NUCLEOTIDE SEQUENCE [LARGE SCALE GENOMIC DNA]</scope>
    <source>
        <strain evidence="1 2">Zambia</strain>
    </source>
</reference>
<dbReference type="EMBL" id="UZAI01018535">
    <property type="protein sequence ID" value="VDP37912.1"/>
    <property type="molecule type" value="Genomic_DNA"/>
</dbReference>
<proteinExistence type="predicted"/>